<keyword evidence="9" id="KW-0902">Two-component regulatory system</keyword>
<evidence type="ECO:0000259" key="13">
    <source>
        <dbReference type="PROSITE" id="PS50046"/>
    </source>
</evidence>
<dbReference type="Pfam" id="PF02518">
    <property type="entry name" value="HATPase_c"/>
    <property type="match status" value="1"/>
</dbReference>
<dbReference type="Gene3D" id="3.40.50.2300">
    <property type="match status" value="1"/>
</dbReference>
<keyword evidence="5" id="KW-0547">Nucleotide-binding</keyword>
<feature type="region of interest" description="Disordered" evidence="12">
    <location>
        <begin position="36"/>
        <end position="113"/>
    </location>
</feature>
<dbReference type="InterPro" id="IPR016132">
    <property type="entry name" value="Phyto_chromo_attachment"/>
</dbReference>
<dbReference type="InterPro" id="IPR011006">
    <property type="entry name" value="CheY-like_superfamily"/>
</dbReference>
<dbReference type="SUPFAM" id="SSF55781">
    <property type="entry name" value="GAF domain-like"/>
    <property type="match status" value="2"/>
</dbReference>
<sequence length="1331" mass="147323">MSSPEAVERVFPIRLSIFENSPFLQHSSGIEPHSVVPVQAKAEGSPDGEPLTQPESEVTTDPQSTAPVPSASELSPETNDTGTQPEPHTSLTSVPPTSEVEIKDASTGRPGQKVSNKFQYAVLSGGSHGVLHGTQRKFTRCEDELIHIPGAIQSHGILVALKRQSESVFVPRIVSENSVLICNYQPSQVLALSNFTQIVPTYLRVLFVARLDKVRREYNSTGRSSEPVVFEFSFIDPEGLIIPCWCAAHYLGSDLDLYVCEFELQDTSMHPMAHYYETERTNYPVNTLGSDHMDLATVSSLQSRSQPLLMDSDKEGGFPNLSSIEVISITTKIQKQFSEAKSVPELLESVVGAVKELSRFGRVMIYQFDEIYNGTVVAELMDPNESVDVYRGLHFPHTDIPPQARELYMINKVRVLFDRAQPTARLVGRDPSDVEIPLDLTHSYLRALSPVHLKYLANMGVRSSMSMSLSVDKKLWGLIVCHSYGATATRVPFTVRELAYFVGNSASTCLEKLLVADQVQARKIIETLEGQQNPNECITASSDELLQLFEADCGFLVVEGEARTIGRLSAYAEAVTLLKYLFFRRSSSVLSSSDIAQSFPDLHYPSGFKTIAGVMYIPLSGKTDDCVVFYRRSQIREVHWAGKPSFIGKIGTLEPRNSFQKWTEVVLGTSKAWTPEHLHLATMAQLVYGSFIRVWREKEMALRETRIKRLLLHDASHQVRTPLNAVINYLEMALEKQLEESIKDTLVSSYNASKSLIYVIDDLLNLTGNTTGSIPQVSNPFDVGVCLEEALEPLNRLAREKGIEVVLRASAVVTRYLRGDPSALQRAVSVLVANAIEHTTSGRVVVEWTEMFKKTDRCTMHISVRDSGPGLSERALDDMFQEFEQVPDEDFDEMMGYSFPPREDVLRVGVGLAFVARYVKQRDGQLRVRSIKDHGSTFTLEVPFDVASRAPSIALRRDASPLPALPMPNRPGIQSGRPQENIMTPSGSSGAGPAPKAGVSATIIAPTPNISPMDTARTPASMSFTVLIADDNQINIRILDKRLRTLGHKVLVSRDGSQCYQMFQENQATCDFVLMDLNMPGVDGMESLRKIREIEHQNPTPSRTVQSCGRVPVFVVSGMLRREDEQKYKDAGFDGWMPKPIDMRKLNTYLAGAMDLAARRLGLYDESHFALGGWFSQDIATSMPCSPLSPRHEYGVASPERLPTAIDDVVMNGSLKRAPDSFFPAVNWGQGITTEVHRDCSADFPVGVVLQPSQEYHKSTTIPNIETVLESIQERATTPDTEVMPAAAAAATGFSTRSHAQTPAARPSFEVDPFFAEYQSQPEVSSPARTI</sequence>
<evidence type="ECO:0000256" key="1">
    <source>
        <dbReference type="ARBA" id="ARBA00022543"/>
    </source>
</evidence>
<feature type="modified residue" description="4-aspartylphosphate" evidence="11">
    <location>
        <position position="1076"/>
    </location>
</feature>
<dbReference type="PROSITE" id="PS50110">
    <property type="entry name" value="RESPONSE_REGULATORY"/>
    <property type="match status" value="1"/>
</dbReference>
<organism evidence="16 17">
    <name type="scientific">Podospora australis</name>
    <dbReference type="NCBI Taxonomy" id="1536484"/>
    <lineage>
        <taxon>Eukaryota</taxon>
        <taxon>Fungi</taxon>
        <taxon>Dikarya</taxon>
        <taxon>Ascomycota</taxon>
        <taxon>Pezizomycotina</taxon>
        <taxon>Sordariomycetes</taxon>
        <taxon>Sordariomycetidae</taxon>
        <taxon>Sordariales</taxon>
        <taxon>Podosporaceae</taxon>
        <taxon>Podospora</taxon>
    </lineage>
</organism>
<evidence type="ECO:0000259" key="15">
    <source>
        <dbReference type="PROSITE" id="PS50110"/>
    </source>
</evidence>
<dbReference type="CDD" id="cd00082">
    <property type="entry name" value="HisKA"/>
    <property type="match status" value="1"/>
</dbReference>
<dbReference type="GO" id="GO:0005524">
    <property type="term" value="F:ATP binding"/>
    <property type="evidence" value="ECO:0007669"/>
    <property type="project" value="UniProtKB-KW"/>
</dbReference>
<comment type="caution">
    <text evidence="16">The sequence shown here is derived from an EMBL/GenBank/DDBJ whole genome shotgun (WGS) entry which is preliminary data.</text>
</comment>
<dbReference type="Gene3D" id="3.30.565.10">
    <property type="entry name" value="Histidine kinase-like ATPase, C-terminal domain"/>
    <property type="match status" value="1"/>
</dbReference>
<dbReference type="Pfam" id="PF01590">
    <property type="entry name" value="GAF"/>
    <property type="match status" value="1"/>
</dbReference>
<dbReference type="GO" id="GO:0006355">
    <property type="term" value="P:regulation of DNA-templated transcription"/>
    <property type="evidence" value="ECO:0007669"/>
    <property type="project" value="InterPro"/>
</dbReference>
<dbReference type="Gene3D" id="3.30.450.40">
    <property type="match status" value="1"/>
</dbReference>
<dbReference type="PRINTS" id="PR01033">
    <property type="entry name" value="PHYTOCHROME"/>
</dbReference>
<dbReference type="InterPro" id="IPR013515">
    <property type="entry name" value="Phytochrome_cen-reg"/>
</dbReference>
<accession>A0AAN6WTG9</accession>
<dbReference type="PANTHER" id="PTHR43065:SF10">
    <property type="entry name" value="PEROXIDE STRESS-ACTIVATED HISTIDINE KINASE MAK3"/>
    <property type="match status" value="1"/>
</dbReference>
<dbReference type="Pfam" id="PF00072">
    <property type="entry name" value="Response_reg"/>
    <property type="match status" value="1"/>
</dbReference>
<dbReference type="PANTHER" id="PTHR43065">
    <property type="entry name" value="SENSOR HISTIDINE KINASE"/>
    <property type="match status" value="1"/>
</dbReference>
<feature type="domain" description="Histidine kinase" evidence="14">
    <location>
        <begin position="714"/>
        <end position="946"/>
    </location>
</feature>
<keyword evidence="1" id="KW-0600">Photoreceptor protein</keyword>
<evidence type="ECO:0000256" key="4">
    <source>
        <dbReference type="ARBA" id="ARBA00022679"/>
    </source>
</evidence>
<feature type="domain" description="Response regulatory" evidence="15">
    <location>
        <begin position="1025"/>
        <end position="1154"/>
    </location>
</feature>
<dbReference type="Pfam" id="PF00360">
    <property type="entry name" value="PHY"/>
    <property type="match status" value="1"/>
</dbReference>
<evidence type="ECO:0000256" key="12">
    <source>
        <dbReference type="SAM" id="MobiDB-lite"/>
    </source>
</evidence>
<dbReference type="GO" id="GO:0009584">
    <property type="term" value="P:detection of visible light"/>
    <property type="evidence" value="ECO:0007669"/>
    <property type="project" value="InterPro"/>
</dbReference>
<evidence type="ECO:0000256" key="8">
    <source>
        <dbReference type="ARBA" id="ARBA00022991"/>
    </source>
</evidence>
<dbReference type="SUPFAM" id="SSF47384">
    <property type="entry name" value="Homodimeric domain of signal transducing histidine kinase"/>
    <property type="match status" value="1"/>
</dbReference>
<dbReference type="Pfam" id="PF00512">
    <property type="entry name" value="HisKA"/>
    <property type="match status" value="1"/>
</dbReference>
<dbReference type="CDD" id="cd17546">
    <property type="entry name" value="REC_hyHK_CKI1_RcsC-like"/>
    <property type="match status" value="1"/>
</dbReference>
<reference evidence="16" key="1">
    <citation type="journal article" date="2023" name="Mol. Phylogenet. Evol.">
        <title>Genome-scale phylogeny and comparative genomics of the fungal order Sordariales.</title>
        <authorList>
            <person name="Hensen N."/>
            <person name="Bonometti L."/>
            <person name="Westerberg I."/>
            <person name="Brannstrom I.O."/>
            <person name="Guillou S."/>
            <person name="Cros-Aarteil S."/>
            <person name="Calhoun S."/>
            <person name="Haridas S."/>
            <person name="Kuo A."/>
            <person name="Mondo S."/>
            <person name="Pangilinan J."/>
            <person name="Riley R."/>
            <person name="LaButti K."/>
            <person name="Andreopoulos B."/>
            <person name="Lipzen A."/>
            <person name="Chen C."/>
            <person name="Yan M."/>
            <person name="Daum C."/>
            <person name="Ng V."/>
            <person name="Clum A."/>
            <person name="Steindorff A."/>
            <person name="Ohm R.A."/>
            <person name="Martin F."/>
            <person name="Silar P."/>
            <person name="Natvig D.O."/>
            <person name="Lalanne C."/>
            <person name="Gautier V."/>
            <person name="Ament-Velasquez S.L."/>
            <person name="Kruys A."/>
            <person name="Hutchinson M.I."/>
            <person name="Powell A.J."/>
            <person name="Barry K."/>
            <person name="Miller A.N."/>
            <person name="Grigoriev I.V."/>
            <person name="Debuchy R."/>
            <person name="Gladieux P."/>
            <person name="Hiltunen Thoren M."/>
            <person name="Johannesson H."/>
        </authorList>
    </citation>
    <scope>NUCLEOTIDE SEQUENCE</scope>
    <source>
        <strain evidence="16">PSN309</strain>
    </source>
</reference>
<evidence type="ECO:0000256" key="9">
    <source>
        <dbReference type="ARBA" id="ARBA00023012"/>
    </source>
</evidence>
<dbReference type="PROSITE" id="PS50046">
    <property type="entry name" value="PHYTOCHROME_2"/>
    <property type="match status" value="1"/>
</dbReference>
<dbReference type="InterPro" id="IPR003018">
    <property type="entry name" value="GAF"/>
</dbReference>
<gene>
    <name evidence="16" type="ORF">QBC35DRAFT_453673</name>
</gene>
<dbReference type="GO" id="GO:0000155">
    <property type="term" value="F:phosphorelay sensor kinase activity"/>
    <property type="evidence" value="ECO:0007669"/>
    <property type="project" value="InterPro"/>
</dbReference>
<evidence type="ECO:0000313" key="16">
    <source>
        <dbReference type="EMBL" id="KAK4185997.1"/>
    </source>
</evidence>
<keyword evidence="4" id="KW-0808">Transferase</keyword>
<evidence type="ECO:0000313" key="17">
    <source>
        <dbReference type="Proteomes" id="UP001302126"/>
    </source>
</evidence>
<dbReference type="Proteomes" id="UP001302126">
    <property type="component" value="Unassembled WGS sequence"/>
</dbReference>
<name>A0AAN6WTG9_9PEZI</name>
<reference evidence="16" key="2">
    <citation type="submission" date="2023-05" db="EMBL/GenBank/DDBJ databases">
        <authorList>
            <consortium name="Lawrence Berkeley National Laboratory"/>
            <person name="Steindorff A."/>
            <person name="Hensen N."/>
            <person name="Bonometti L."/>
            <person name="Westerberg I."/>
            <person name="Brannstrom I.O."/>
            <person name="Guillou S."/>
            <person name="Cros-Aarteil S."/>
            <person name="Calhoun S."/>
            <person name="Haridas S."/>
            <person name="Kuo A."/>
            <person name="Mondo S."/>
            <person name="Pangilinan J."/>
            <person name="Riley R."/>
            <person name="Labutti K."/>
            <person name="Andreopoulos B."/>
            <person name="Lipzen A."/>
            <person name="Chen C."/>
            <person name="Yanf M."/>
            <person name="Daum C."/>
            <person name="Ng V."/>
            <person name="Clum A."/>
            <person name="Ohm R."/>
            <person name="Martin F."/>
            <person name="Silar P."/>
            <person name="Natvig D."/>
            <person name="Lalanne C."/>
            <person name="Gautier V."/>
            <person name="Ament-Velasquez S.L."/>
            <person name="Kruys A."/>
            <person name="Hutchinson M.I."/>
            <person name="Powell A.J."/>
            <person name="Barry K."/>
            <person name="Miller A.N."/>
            <person name="Grigoriev I.V."/>
            <person name="Debuchy R."/>
            <person name="Gladieux P."/>
            <person name="Thoren M.H."/>
            <person name="Johannesson H."/>
        </authorList>
    </citation>
    <scope>NUCLEOTIDE SEQUENCE</scope>
    <source>
        <strain evidence="16">PSN309</strain>
    </source>
</reference>
<keyword evidence="6 16" id="KW-0418">Kinase</keyword>
<dbReference type="GO" id="GO:0009881">
    <property type="term" value="F:photoreceptor activity"/>
    <property type="evidence" value="ECO:0007669"/>
    <property type="project" value="UniProtKB-KW"/>
</dbReference>
<dbReference type="InterPro" id="IPR001789">
    <property type="entry name" value="Sig_transdc_resp-reg_receiver"/>
</dbReference>
<evidence type="ECO:0000256" key="2">
    <source>
        <dbReference type="ARBA" id="ARBA00022553"/>
    </source>
</evidence>
<dbReference type="Gene3D" id="1.10.287.130">
    <property type="match status" value="1"/>
</dbReference>
<dbReference type="SMART" id="SM00448">
    <property type="entry name" value="REC"/>
    <property type="match status" value="1"/>
</dbReference>
<dbReference type="InterPro" id="IPR003661">
    <property type="entry name" value="HisK_dim/P_dom"/>
</dbReference>
<dbReference type="PROSITE" id="PS50109">
    <property type="entry name" value="HIS_KIN"/>
    <property type="match status" value="1"/>
</dbReference>
<evidence type="ECO:0000256" key="10">
    <source>
        <dbReference type="ARBA" id="ARBA00023170"/>
    </source>
</evidence>
<dbReference type="Gene3D" id="3.30.450.270">
    <property type="match status" value="1"/>
</dbReference>
<dbReference type="InterPro" id="IPR003594">
    <property type="entry name" value="HATPase_dom"/>
</dbReference>
<proteinExistence type="predicted"/>
<keyword evidence="17" id="KW-1185">Reference proteome</keyword>
<keyword evidence="3" id="KW-0716">Sensory transduction</keyword>
<dbReference type="SUPFAM" id="SSF55785">
    <property type="entry name" value="PYP-like sensor domain (PAS domain)"/>
    <property type="match status" value="1"/>
</dbReference>
<evidence type="ECO:0000256" key="11">
    <source>
        <dbReference type="PROSITE-ProRule" id="PRU00169"/>
    </source>
</evidence>
<dbReference type="Gene3D" id="3.30.450.20">
    <property type="entry name" value="PAS domain"/>
    <property type="match status" value="1"/>
</dbReference>
<dbReference type="SUPFAM" id="SSF55874">
    <property type="entry name" value="ATPase domain of HSP90 chaperone/DNA topoisomerase II/histidine kinase"/>
    <property type="match status" value="1"/>
</dbReference>
<evidence type="ECO:0000256" key="7">
    <source>
        <dbReference type="ARBA" id="ARBA00022840"/>
    </source>
</evidence>
<keyword evidence="10" id="KW-0675">Receptor</keyword>
<dbReference type="InterPro" id="IPR005467">
    <property type="entry name" value="His_kinase_dom"/>
</dbReference>
<keyword evidence="2 11" id="KW-0597">Phosphoprotein</keyword>
<dbReference type="SMART" id="SM00387">
    <property type="entry name" value="HATPase_c"/>
    <property type="match status" value="1"/>
</dbReference>
<evidence type="ECO:0000259" key="14">
    <source>
        <dbReference type="PROSITE" id="PS50109"/>
    </source>
</evidence>
<protein>
    <submittedName>
        <fullName evidence="16">Signal transduction histidine-protein kinase</fullName>
    </submittedName>
</protein>
<dbReference type="InterPro" id="IPR036097">
    <property type="entry name" value="HisK_dim/P_sf"/>
</dbReference>
<dbReference type="Pfam" id="PF08446">
    <property type="entry name" value="PAS_2"/>
    <property type="match status" value="1"/>
</dbReference>
<evidence type="ECO:0000256" key="3">
    <source>
        <dbReference type="ARBA" id="ARBA00022606"/>
    </source>
</evidence>
<dbReference type="InterPro" id="IPR043150">
    <property type="entry name" value="Phytochrome_PHY_sf"/>
</dbReference>
<evidence type="ECO:0000256" key="5">
    <source>
        <dbReference type="ARBA" id="ARBA00022741"/>
    </source>
</evidence>
<dbReference type="EMBL" id="MU864434">
    <property type="protein sequence ID" value="KAK4185997.1"/>
    <property type="molecule type" value="Genomic_DNA"/>
</dbReference>
<dbReference type="InterPro" id="IPR001294">
    <property type="entry name" value="Phytochrome"/>
</dbReference>
<dbReference type="InterPro" id="IPR036890">
    <property type="entry name" value="HATPase_C_sf"/>
</dbReference>
<dbReference type="InterPro" id="IPR013654">
    <property type="entry name" value="PAS_2"/>
</dbReference>
<dbReference type="InterPro" id="IPR029016">
    <property type="entry name" value="GAF-like_dom_sf"/>
</dbReference>
<keyword evidence="7" id="KW-0067">ATP-binding</keyword>
<feature type="compositionally biased region" description="Polar residues" evidence="12">
    <location>
        <begin position="53"/>
        <end position="96"/>
    </location>
</feature>
<dbReference type="SUPFAM" id="SSF52172">
    <property type="entry name" value="CheY-like"/>
    <property type="match status" value="1"/>
</dbReference>
<dbReference type="InterPro" id="IPR035965">
    <property type="entry name" value="PAS-like_dom_sf"/>
</dbReference>
<keyword evidence="8" id="KW-0157">Chromophore</keyword>
<evidence type="ECO:0000256" key="6">
    <source>
        <dbReference type="ARBA" id="ARBA00022777"/>
    </source>
</evidence>
<feature type="domain" description="Phytochrome chromophore attachment site" evidence="13">
    <location>
        <begin position="342"/>
        <end position="504"/>
    </location>
</feature>
<dbReference type="SMART" id="SM00388">
    <property type="entry name" value="HisKA"/>
    <property type="match status" value="1"/>
</dbReference>